<dbReference type="InterPro" id="IPR014017">
    <property type="entry name" value="DNA_helicase_UvrD-like_C"/>
</dbReference>
<dbReference type="GO" id="GO:0051539">
    <property type="term" value="F:4 iron, 4 sulfur cluster binding"/>
    <property type="evidence" value="ECO:0007669"/>
    <property type="project" value="UniProtKB-KW"/>
</dbReference>
<keyword evidence="8 14" id="KW-0269">Exonuclease</keyword>
<dbReference type="Pfam" id="PF21445">
    <property type="entry name" value="ADDB_N"/>
    <property type="match status" value="1"/>
</dbReference>
<feature type="binding site" evidence="14">
    <location>
        <position position="1141"/>
    </location>
    <ligand>
        <name>[4Fe-4S] cluster</name>
        <dbReference type="ChEBI" id="CHEBI:49883"/>
    </ligand>
</feature>
<evidence type="ECO:0000256" key="9">
    <source>
        <dbReference type="ARBA" id="ARBA00022840"/>
    </source>
</evidence>
<dbReference type="InterPro" id="IPR027417">
    <property type="entry name" value="P-loop_NTPase"/>
</dbReference>
<feature type="domain" description="UvrD-like helicase C-terminal" evidence="15">
    <location>
        <begin position="278"/>
        <end position="588"/>
    </location>
</feature>
<evidence type="ECO:0000256" key="8">
    <source>
        <dbReference type="ARBA" id="ARBA00022839"/>
    </source>
</evidence>
<evidence type="ECO:0000256" key="14">
    <source>
        <dbReference type="HAMAP-Rule" id="MF_01452"/>
    </source>
</evidence>
<accession>A0A4R2SA60</accession>
<comment type="cofactor">
    <cofactor evidence="14">
        <name>[4Fe-4S] cluster</name>
        <dbReference type="ChEBI" id="CHEBI:49883"/>
    </cofactor>
    <text evidence="14">Binds 1 [4Fe-4S] cluster.</text>
</comment>
<sequence>MSVRLILGRAGSGKTQYCLQAMAEALHQAPAGDPLLLIVPEQMTFNAERALLAAVPGGVMVRAQVYSFRRLAHRVLQEKGGSARLPIGELGKRMILRHLLDSKKEELCLFDRSAERIGFTDALSTMLTELKAYRIDQPVLENCMDQLAHVPGTGLLRDKLHDLAVMAAAMQEALAGRYTDPDDYLDLLAERLQEWSVGQVWIDGFTRFMPQERRVIAALLRKGWDVHITLTMDGGKLQAAAADPFHGAVETYHRLLQIAVETGAQVLPPVILDKRDGAPRFAGAPELQHLERTYFAPSLTPWPSAAPAVAVAIAANRRAEVEGAAREIVRLCREEGYRWQEMAILTRDLAPYLDLLLTVFDDLQIPFFLDHQRSVIHHPLVELLRSACEIIESDWADEPIFRYLKTDLIPVTRDAADQLENYVLAHGLRGFRWRDSHDWGYRRRFTVDETAELGARELRDLAAVNTTRDQVRAPLLRFEQAIKGARDARTFSAALYQLLLDLDVPGQLALWSEQAEASGQVERARAYRQIWTAALDVLDQLVEALGDQPVDLAMYRTVLDAGLETLRLRLIPPELNQVLIGTLDRSRNPQAKVVFVLGVTEGGLPARLREDGVFDDRERELISQAAQIEMAPGHRRRLFDEQTHVYMALTRASARLILSYPMADEEGRAMAPSFVIHRVRQVVPALTSLDWPLSPPVGDEAAGRAFLCPPPKVIDYLIGQLREGRNGHDIAPYWWQVYSWLVVHPQWRPRLATMLPGLWHRNREHPLPGERTRHLIGSRLQASISRIESYLACPFRHFAAYGLRLRERSQYRLQAPEVGQFHHAALKRFGDQLQADQLDWGRLSREEQVRRVEQVMAHLAPQLQNEILLSSARYRYLQGRLRKTLLRVVQVLSEHGRSGRFQPIGLEIPFGLGDAWPPVLVPLSQGRQMELVGRIDRLDAFRAPLSAASLPLDTPPAPGELATWLRIIDYKSSKTAFDLGGVYHGLQLQLLTYLDVALQNMARAVQGTVLPAGMLYFGLKQPIVTADGPLPLSEVQQRQMKSMRMEGMVLHDLTIAGWMDEGLQPGNSSLLVPLGVKKDGDFTAASRKALLTLEQFAQLRNHSYRIFTEAGEAIFAGHIDISPYRRQQHVACTFCPYQPVCQFDPTLPDNDYRLLIDPPPDQIWQCLKDLKR</sequence>
<dbReference type="Proteomes" id="UP000294813">
    <property type="component" value="Unassembled WGS sequence"/>
</dbReference>
<evidence type="ECO:0000256" key="2">
    <source>
        <dbReference type="ARBA" id="ARBA00022722"/>
    </source>
</evidence>
<evidence type="ECO:0000256" key="13">
    <source>
        <dbReference type="ARBA" id="ARBA00023204"/>
    </source>
</evidence>
<comment type="miscellaneous">
    <text evidence="14">Despite having conserved helicase domains, this subunit does not have helicase activity.</text>
</comment>
<evidence type="ECO:0000259" key="15">
    <source>
        <dbReference type="PROSITE" id="PS51217"/>
    </source>
</evidence>
<keyword evidence="7 14" id="KW-0347">Helicase</keyword>
<protein>
    <recommendedName>
        <fullName evidence="14">ATP-dependent helicase/deoxyribonuclease subunit B</fullName>
        <ecNumber evidence="14">3.1.-.-</ecNumber>
    </recommendedName>
    <alternativeName>
        <fullName evidence="14">ATP-dependent helicase/nuclease subunit AddB</fullName>
    </alternativeName>
</protein>
<feature type="binding site" evidence="14">
    <location>
        <position position="793"/>
    </location>
    <ligand>
        <name>[4Fe-4S] cluster</name>
        <dbReference type="ChEBI" id="CHEBI:49883"/>
    </ligand>
</feature>
<evidence type="ECO:0000256" key="11">
    <source>
        <dbReference type="ARBA" id="ARBA00023014"/>
    </source>
</evidence>
<comment type="cofactor">
    <cofactor evidence="14">
        <name>Mg(2+)</name>
        <dbReference type="ChEBI" id="CHEBI:18420"/>
    </cofactor>
</comment>
<evidence type="ECO:0000256" key="6">
    <source>
        <dbReference type="ARBA" id="ARBA00022801"/>
    </source>
</evidence>
<dbReference type="EMBL" id="SLXT01000004">
    <property type="protein sequence ID" value="TCP68105.1"/>
    <property type="molecule type" value="Genomic_DNA"/>
</dbReference>
<keyword evidence="10 14" id="KW-0408">Iron</keyword>
<name>A0A4R2SA60_9FIRM</name>
<feature type="binding site" evidence="14">
    <location>
        <position position="1135"/>
    </location>
    <ligand>
        <name>[4Fe-4S] cluster</name>
        <dbReference type="ChEBI" id="CHEBI:49883"/>
    </ligand>
</feature>
<keyword evidence="5 14" id="KW-0227">DNA damage</keyword>
<comment type="function">
    <text evidence="14">The heterodimer acts as both an ATP-dependent DNA helicase and an ATP-dependent, dual-direction single-stranded exonuclease. Recognizes the chi site generating a DNA molecule suitable for the initiation of homologous recombination. The AddB subunit has 5' -&gt; 3' nuclease activity but not helicase activity.</text>
</comment>
<keyword evidence="3 14" id="KW-0479">Metal-binding</keyword>
<evidence type="ECO:0000256" key="4">
    <source>
        <dbReference type="ARBA" id="ARBA00022741"/>
    </source>
</evidence>
<dbReference type="AlphaFoldDB" id="A0A4R2SA60"/>
<dbReference type="GO" id="GO:0005524">
    <property type="term" value="F:ATP binding"/>
    <property type="evidence" value="ECO:0007669"/>
    <property type="project" value="UniProtKB-UniRule"/>
</dbReference>
<dbReference type="SUPFAM" id="SSF52540">
    <property type="entry name" value="P-loop containing nucleoside triphosphate hydrolases"/>
    <property type="match status" value="2"/>
</dbReference>
<keyword evidence="4 14" id="KW-0547">Nucleotide-binding</keyword>
<dbReference type="InterPro" id="IPR038726">
    <property type="entry name" value="PDDEXK_AddAB-type"/>
</dbReference>
<evidence type="ECO:0000256" key="12">
    <source>
        <dbReference type="ARBA" id="ARBA00023125"/>
    </source>
</evidence>
<dbReference type="GO" id="GO:0004386">
    <property type="term" value="F:helicase activity"/>
    <property type="evidence" value="ECO:0007669"/>
    <property type="project" value="UniProtKB-KW"/>
</dbReference>
<dbReference type="GO" id="GO:0000724">
    <property type="term" value="P:double-strand break repair via homologous recombination"/>
    <property type="evidence" value="ECO:0007669"/>
    <property type="project" value="UniProtKB-UniRule"/>
</dbReference>
<keyword evidence="11 14" id="KW-0411">Iron-sulfur</keyword>
<comment type="similarity">
    <text evidence="14">Belongs to the helicase family. AddB/RexB type 1 subfamily.</text>
</comment>
<dbReference type="EC" id="3.1.-.-" evidence="14"/>
<dbReference type="OrthoDB" id="9758506at2"/>
<keyword evidence="1 14" id="KW-0004">4Fe-4S</keyword>
<evidence type="ECO:0000256" key="5">
    <source>
        <dbReference type="ARBA" id="ARBA00022763"/>
    </source>
</evidence>
<comment type="subunit">
    <text evidence="14">Heterodimer of AddA and AddB.</text>
</comment>
<dbReference type="PANTHER" id="PTHR30591">
    <property type="entry name" value="RECBCD ENZYME SUBUNIT RECC"/>
    <property type="match status" value="1"/>
</dbReference>
<dbReference type="Gene3D" id="6.10.140.1030">
    <property type="match status" value="1"/>
</dbReference>
<evidence type="ECO:0000313" key="17">
    <source>
        <dbReference type="Proteomes" id="UP000294813"/>
    </source>
</evidence>
<dbReference type="InterPro" id="IPR049035">
    <property type="entry name" value="ADDB_N"/>
</dbReference>
<dbReference type="PANTHER" id="PTHR30591:SF1">
    <property type="entry name" value="RECBCD ENZYME SUBUNIT RECC"/>
    <property type="match status" value="1"/>
</dbReference>
<evidence type="ECO:0000256" key="3">
    <source>
        <dbReference type="ARBA" id="ARBA00022723"/>
    </source>
</evidence>
<dbReference type="Gene3D" id="3.40.50.300">
    <property type="entry name" value="P-loop containing nucleotide triphosphate hydrolases"/>
    <property type="match status" value="4"/>
</dbReference>
<dbReference type="RefSeq" id="WP_131918138.1">
    <property type="nucleotide sequence ID" value="NZ_JAOQNU010000004.1"/>
</dbReference>
<dbReference type="Pfam" id="PF12705">
    <property type="entry name" value="PDDEXK_1"/>
    <property type="match status" value="2"/>
</dbReference>
<keyword evidence="6 14" id="KW-0378">Hydrolase</keyword>
<evidence type="ECO:0000256" key="10">
    <source>
        <dbReference type="ARBA" id="ARBA00023004"/>
    </source>
</evidence>
<keyword evidence="9 14" id="KW-0067">ATP-binding</keyword>
<keyword evidence="17" id="KW-1185">Reference proteome</keyword>
<dbReference type="GO" id="GO:0003690">
    <property type="term" value="F:double-stranded DNA binding"/>
    <property type="evidence" value="ECO:0007669"/>
    <property type="project" value="UniProtKB-UniRule"/>
</dbReference>
<keyword evidence="12 14" id="KW-0238">DNA-binding</keyword>
<dbReference type="NCBIfam" id="TIGR02773">
    <property type="entry name" value="addB_Gpos"/>
    <property type="match status" value="1"/>
</dbReference>
<comment type="caution">
    <text evidence="16">The sequence shown here is derived from an EMBL/GenBank/DDBJ whole genome shotgun (WGS) entry which is preliminary data.</text>
</comment>
<dbReference type="InterPro" id="IPR014140">
    <property type="entry name" value="DNA_helicase_suAddB"/>
</dbReference>
<keyword evidence="2 14" id="KW-0540">Nuclease</keyword>
<evidence type="ECO:0000256" key="1">
    <source>
        <dbReference type="ARBA" id="ARBA00022485"/>
    </source>
</evidence>
<organism evidence="16 17">
    <name type="scientific">Heliophilum fasciatum</name>
    <dbReference type="NCBI Taxonomy" id="35700"/>
    <lineage>
        <taxon>Bacteria</taxon>
        <taxon>Bacillati</taxon>
        <taxon>Bacillota</taxon>
        <taxon>Clostridia</taxon>
        <taxon>Eubacteriales</taxon>
        <taxon>Heliobacteriaceae</taxon>
        <taxon>Heliophilum</taxon>
    </lineage>
</organism>
<gene>
    <name evidence="14" type="primary">addB</name>
    <name evidence="16" type="ORF">EDD73_1047</name>
</gene>
<dbReference type="PROSITE" id="PS51217">
    <property type="entry name" value="UVRD_HELICASE_CTER"/>
    <property type="match status" value="1"/>
</dbReference>
<evidence type="ECO:0000256" key="7">
    <source>
        <dbReference type="ARBA" id="ARBA00022806"/>
    </source>
</evidence>
<proteinExistence type="inferred from homology"/>
<keyword evidence="13 14" id="KW-0234">DNA repair</keyword>
<feature type="binding site" evidence="14">
    <location>
        <position position="1132"/>
    </location>
    <ligand>
        <name>[4Fe-4S] cluster</name>
        <dbReference type="ChEBI" id="CHEBI:49883"/>
    </ligand>
</feature>
<dbReference type="HAMAP" id="MF_01452">
    <property type="entry name" value="AddB_type1"/>
    <property type="match status" value="1"/>
</dbReference>
<reference evidence="16 17" key="1">
    <citation type="submission" date="2019-03" db="EMBL/GenBank/DDBJ databases">
        <title>Genomic Encyclopedia of Type Strains, Phase IV (KMG-IV): sequencing the most valuable type-strain genomes for metagenomic binning, comparative biology and taxonomic classification.</title>
        <authorList>
            <person name="Goeker M."/>
        </authorList>
    </citation>
    <scope>NUCLEOTIDE SEQUENCE [LARGE SCALE GENOMIC DNA]</scope>
    <source>
        <strain evidence="16 17">DSM 11170</strain>
    </source>
</reference>
<dbReference type="GO" id="GO:0008409">
    <property type="term" value="F:5'-3' exonuclease activity"/>
    <property type="evidence" value="ECO:0007669"/>
    <property type="project" value="UniProtKB-UniRule"/>
</dbReference>
<evidence type="ECO:0000313" key="16">
    <source>
        <dbReference type="EMBL" id="TCP68105.1"/>
    </source>
</evidence>
<dbReference type="GO" id="GO:0046872">
    <property type="term" value="F:metal ion binding"/>
    <property type="evidence" value="ECO:0007669"/>
    <property type="project" value="UniProtKB-KW"/>
</dbReference>